<evidence type="ECO:0000256" key="1">
    <source>
        <dbReference type="ARBA" id="ARBA00060888"/>
    </source>
</evidence>
<keyword evidence="5" id="KW-1185">Reference proteome</keyword>
<comment type="similarity">
    <text evidence="1">In the N-terminal section; belongs to the acetate CoA ligase alpha subunit family.</text>
</comment>
<evidence type="ECO:0000313" key="5">
    <source>
        <dbReference type="Proteomes" id="UP000194360"/>
    </source>
</evidence>
<gene>
    <name evidence="4" type="ORF">BG845_05793</name>
</gene>
<feature type="domain" description="ATP-grasp" evidence="3">
    <location>
        <begin position="486"/>
        <end position="697"/>
    </location>
</feature>
<dbReference type="OrthoDB" id="190266at2"/>
<dbReference type="Gene3D" id="3.40.50.720">
    <property type="entry name" value="NAD(P)-binding Rossmann-like Domain"/>
    <property type="match status" value="1"/>
</dbReference>
<dbReference type="STRING" id="2074.BG845_05793"/>
<accession>A0A1Y2MKP7</accession>
<dbReference type="InterPro" id="IPR013815">
    <property type="entry name" value="ATP_grasp_subdomain_1"/>
</dbReference>
<dbReference type="Pfam" id="PF13607">
    <property type="entry name" value="Succ_CoA_lig"/>
    <property type="match status" value="1"/>
</dbReference>
<dbReference type="Gene3D" id="3.40.50.261">
    <property type="entry name" value="Succinyl-CoA synthetase domains"/>
    <property type="match status" value="2"/>
</dbReference>
<evidence type="ECO:0000259" key="3">
    <source>
        <dbReference type="PROSITE" id="PS50975"/>
    </source>
</evidence>
<dbReference type="PROSITE" id="PS50975">
    <property type="entry name" value="ATP_GRASP"/>
    <property type="match status" value="1"/>
</dbReference>
<dbReference type="SUPFAM" id="SSF51735">
    <property type="entry name" value="NAD(P)-binding Rossmann-fold domains"/>
    <property type="match status" value="1"/>
</dbReference>
<organism evidence="4 5">
    <name type="scientific">Pseudonocardia autotrophica</name>
    <name type="common">Amycolata autotrophica</name>
    <name type="synonym">Nocardia autotrophica</name>
    <dbReference type="NCBI Taxonomy" id="2074"/>
    <lineage>
        <taxon>Bacteria</taxon>
        <taxon>Bacillati</taxon>
        <taxon>Actinomycetota</taxon>
        <taxon>Actinomycetes</taxon>
        <taxon>Pseudonocardiales</taxon>
        <taxon>Pseudonocardiaceae</taxon>
        <taxon>Pseudonocardia</taxon>
    </lineage>
</organism>
<dbReference type="Gene3D" id="3.30.470.20">
    <property type="entry name" value="ATP-grasp fold, B domain"/>
    <property type="match status" value="1"/>
</dbReference>
<reference evidence="4 5" key="1">
    <citation type="submission" date="2016-09" db="EMBL/GenBank/DDBJ databases">
        <title>Pseudonocardia autotrophica DSM535, a candidate organism with high potential of specific P450 cytochromes.</title>
        <authorList>
            <person name="Grumaz C."/>
            <person name="Vainshtein Y."/>
            <person name="Kirstahler P."/>
            <person name="Sohn K."/>
        </authorList>
    </citation>
    <scope>NUCLEOTIDE SEQUENCE [LARGE SCALE GENOMIC DNA]</scope>
    <source>
        <strain evidence="4 5">DSM 535</strain>
    </source>
</reference>
<sequence length="701" mass="72202">MTEPNGLSTLLNPKSIAVVGASDDVSRIRGKLLRTLLLAGFTGDVHPVNPSHARVQGLTAYPDLHAIGQQVDLVMVGVPAASVMAVLEDAAAIGAGAAIVHSAAEPDPQVPGGTLVADIAAFVARTGMRVLGPNAEGIWNVLDRVGANFAPVLDPAVMVQEPVDDRTDRISIVSQSGALGFALYAQGVQNGLAFRHVVTTGNEADIETLEVVDHLVAAGDSAAIVLFLEGLDRPDRFASVAASAADAGVPLIVMKVGSSEAGARAAVSHTAHLAGSDTAYDALFERYGVLRVADPEELMAVAGVLSARREPAGTNVAIITTTGGAGGWASDLCGEAGLAVPPLGDDLRAELAGVVPSYGSTANPVDVTAAAIEGAGENLVTILEAVDRDPDLHAAIVMLNMISPDRVARLEPFLRPLLERIRIPVVFHSPSPPAPENVRALGAMGAPYAGIRGAAKGIAAAVRYRRFRDRWVRPVPAPPGAGGDLAALLARHGVPTPPEAVVHDADGAVAVAQEHGYPVALKVVSPDLPHKTEAGALALGLADAGEVRAAHDRILASARAYDPAARIDGVLVQRMMPPGRELVVGMVRDPDFGPLLMLGFGGVYVDVLRDVAFAPAPVSAADAQRMVDRLRGAAILRGIRGEAGSDVDALVRLLVAVSSIIEDAGPGLRELDLNPVIVYPEGCVAVDTLAVFTPAAEEETG</sequence>
<dbReference type="SUPFAM" id="SSF52210">
    <property type="entry name" value="Succinyl-CoA synthetase domains"/>
    <property type="match status" value="2"/>
</dbReference>
<dbReference type="InterPro" id="IPR016102">
    <property type="entry name" value="Succinyl-CoA_synth-like"/>
</dbReference>
<dbReference type="InterPro" id="IPR043938">
    <property type="entry name" value="Ligase_CoA_dom"/>
</dbReference>
<proteinExistence type="inferred from homology"/>
<dbReference type="Proteomes" id="UP000194360">
    <property type="component" value="Unassembled WGS sequence"/>
</dbReference>
<dbReference type="Pfam" id="PF13380">
    <property type="entry name" value="CoA_binding_2"/>
    <property type="match status" value="1"/>
</dbReference>
<dbReference type="EMBL" id="MIGB01000046">
    <property type="protein sequence ID" value="OSY35830.1"/>
    <property type="molecule type" value="Genomic_DNA"/>
</dbReference>
<dbReference type="GO" id="GO:0043758">
    <property type="term" value="F:acetate-CoA ligase (ADP-forming) activity"/>
    <property type="evidence" value="ECO:0007669"/>
    <property type="project" value="InterPro"/>
</dbReference>
<dbReference type="FunFam" id="3.30.1490.20:FF:000020">
    <property type="entry name" value="Protein lysine acetyltransferase"/>
    <property type="match status" value="1"/>
</dbReference>
<dbReference type="InterPro" id="IPR011761">
    <property type="entry name" value="ATP-grasp"/>
</dbReference>
<name>A0A1Y2MKP7_PSEAH</name>
<dbReference type="InterPro" id="IPR003781">
    <property type="entry name" value="CoA-bd"/>
</dbReference>
<dbReference type="InterPro" id="IPR036291">
    <property type="entry name" value="NAD(P)-bd_dom_sf"/>
</dbReference>
<dbReference type="PANTHER" id="PTHR42793:SF4">
    <property type="entry name" value="BLL6376 PROTEIN"/>
    <property type="match status" value="1"/>
</dbReference>
<dbReference type="AlphaFoldDB" id="A0A1Y2MKP7"/>
<comment type="caution">
    <text evidence="4">The sequence shown here is derived from an EMBL/GenBank/DDBJ whole genome shotgun (WGS) entry which is preliminary data.</text>
</comment>
<evidence type="ECO:0000256" key="2">
    <source>
        <dbReference type="PROSITE-ProRule" id="PRU00409"/>
    </source>
</evidence>
<dbReference type="PANTHER" id="PTHR42793">
    <property type="entry name" value="COA BINDING DOMAIN CONTAINING PROTEIN"/>
    <property type="match status" value="1"/>
</dbReference>
<dbReference type="GO" id="GO:0046872">
    <property type="term" value="F:metal ion binding"/>
    <property type="evidence" value="ECO:0007669"/>
    <property type="project" value="InterPro"/>
</dbReference>
<dbReference type="RefSeq" id="WP_085915898.1">
    <property type="nucleotide sequence ID" value="NZ_AP018920.1"/>
</dbReference>
<keyword evidence="2" id="KW-0547">Nucleotide-binding</keyword>
<dbReference type="Pfam" id="PF19045">
    <property type="entry name" value="Ligase_CoA_2"/>
    <property type="match status" value="1"/>
</dbReference>
<dbReference type="InterPro" id="IPR032875">
    <property type="entry name" value="Succ_CoA_lig_flav_dom"/>
</dbReference>
<protein>
    <recommendedName>
        <fullName evidence="3">ATP-grasp domain-containing protein</fullName>
    </recommendedName>
</protein>
<dbReference type="SMART" id="SM00881">
    <property type="entry name" value="CoA_binding"/>
    <property type="match status" value="1"/>
</dbReference>
<keyword evidence="2" id="KW-0067">ATP-binding</keyword>
<dbReference type="SUPFAM" id="SSF56059">
    <property type="entry name" value="Glutathione synthetase ATP-binding domain-like"/>
    <property type="match status" value="1"/>
</dbReference>
<dbReference type="GO" id="GO:0005524">
    <property type="term" value="F:ATP binding"/>
    <property type="evidence" value="ECO:0007669"/>
    <property type="project" value="UniProtKB-UniRule"/>
</dbReference>
<evidence type="ECO:0000313" key="4">
    <source>
        <dbReference type="EMBL" id="OSY35830.1"/>
    </source>
</evidence>
<dbReference type="Gene3D" id="3.30.1490.20">
    <property type="entry name" value="ATP-grasp fold, A domain"/>
    <property type="match status" value="1"/>
</dbReference>
<dbReference type="Pfam" id="PF13549">
    <property type="entry name" value="ATP-grasp_5"/>
    <property type="match status" value="1"/>
</dbReference>